<dbReference type="Pfam" id="PF13426">
    <property type="entry name" value="PAS_9"/>
    <property type="match status" value="1"/>
</dbReference>
<keyword evidence="6" id="KW-0175">Coiled coil</keyword>
<evidence type="ECO:0000256" key="5">
    <source>
        <dbReference type="ARBA" id="ARBA00022777"/>
    </source>
</evidence>
<dbReference type="SMART" id="SM00091">
    <property type="entry name" value="PAS"/>
    <property type="match status" value="6"/>
</dbReference>
<feature type="domain" description="Histidine kinase" evidence="7">
    <location>
        <begin position="879"/>
        <end position="1106"/>
    </location>
</feature>
<dbReference type="Pfam" id="PF08448">
    <property type="entry name" value="PAS_4"/>
    <property type="match status" value="2"/>
</dbReference>
<keyword evidence="3" id="KW-0597">Phosphoprotein</keyword>
<evidence type="ECO:0000256" key="4">
    <source>
        <dbReference type="ARBA" id="ARBA00022679"/>
    </source>
</evidence>
<dbReference type="InterPro" id="IPR003594">
    <property type="entry name" value="HATPase_dom"/>
</dbReference>
<dbReference type="RefSeq" id="WP_264282233.1">
    <property type="nucleotide sequence ID" value="NZ_CP107006.1"/>
</dbReference>
<evidence type="ECO:0000259" key="8">
    <source>
        <dbReference type="PROSITE" id="PS50112"/>
    </source>
</evidence>
<dbReference type="PROSITE" id="PS50113">
    <property type="entry name" value="PAC"/>
    <property type="match status" value="4"/>
</dbReference>
<dbReference type="InterPro" id="IPR013656">
    <property type="entry name" value="PAS_4"/>
</dbReference>
<protein>
    <recommendedName>
        <fullName evidence="2">histidine kinase</fullName>
        <ecNumber evidence="2">2.7.13.3</ecNumber>
    </recommendedName>
</protein>
<dbReference type="CDD" id="cd00130">
    <property type="entry name" value="PAS"/>
    <property type="match status" value="4"/>
</dbReference>
<dbReference type="PANTHER" id="PTHR43304">
    <property type="entry name" value="PHYTOCHROME-LIKE PROTEIN CPH1"/>
    <property type="match status" value="1"/>
</dbReference>
<dbReference type="InterPro" id="IPR036097">
    <property type="entry name" value="HisK_dim/P_sf"/>
</dbReference>
<dbReference type="InterPro" id="IPR003661">
    <property type="entry name" value="HisK_dim/P_dom"/>
</dbReference>
<dbReference type="InterPro" id="IPR036890">
    <property type="entry name" value="HATPase_C_sf"/>
</dbReference>
<keyword evidence="5" id="KW-0418">Kinase</keyword>
<dbReference type="PROSITE" id="PS50112">
    <property type="entry name" value="PAS"/>
    <property type="match status" value="3"/>
</dbReference>
<dbReference type="InterPro" id="IPR000700">
    <property type="entry name" value="PAS-assoc_C"/>
</dbReference>
<keyword evidence="11" id="KW-1185">Reference proteome</keyword>
<keyword evidence="4" id="KW-0808">Transferase</keyword>
<dbReference type="EMBL" id="CP107006">
    <property type="protein sequence ID" value="UYQ94315.1"/>
    <property type="molecule type" value="Genomic_DNA"/>
</dbReference>
<evidence type="ECO:0000256" key="3">
    <source>
        <dbReference type="ARBA" id="ARBA00022553"/>
    </source>
</evidence>
<dbReference type="Pfam" id="PF00512">
    <property type="entry name" value="HisKA"/>
    <property type="match status" value="1"/>
</dbReference>
<dbReference type="InterPro" id="IPR013655">
    <property type="entry name" value="PAS_fold_3"/>
</dbReference>
<evidence type="ECO:0000313" key="11">
    <source>
        <dbReference type="Proteomes" id="UP001162741"/>
    </source>
</evidence>
<dbReference type="CDD" id="cd00082">
    <property type="entry name" value="HisKA"/>
    <property type="match status" value="1"/>
</dbReference>
<feature type="domain" description="PAC" evidence="9">
    <location>
        <begin position="797"/>
        <end position="850"/>
    </location>
</feature>
<evidence type="ECO:0000256" key="6">
    <source>
        <dbReference type="SAM" id="Coils"/>
    </source>
</evidence>
<dbReference type="SMART" id="SM00387">
    <property type="entry name" value="HATPase_c"/>
    <property type="match status" value="1"/>
</dbReference>
<dbReference type="PRINTS" id="PR00344">
    <property type="entry name" value="BCTRLSENSOR"/>
</dbReference>
<dbReference type="SMART" id="SM00388">
    <property type="entry name" value="HisKA"/>
    <property type="match status" value="1"/>
</dbReference>
<feature type="domain" description="PAC" evidence="9">
    <location>
        <begin position="666"/>
        <end position="721"/>
    </location>
</feature>
<dbReference type="SUPFAM" id="SSF55785">
    <property type="entry name" value="PYP-like sensor domain (PAS domain)"/>
    <property type="match status" value="7"/>
</dbReference>
<dbReference type="PANTHER" id="PTHR43304:SF1">
    <property type="entry name" value="PAC DOMAIN-CONTAINING PROTEIN"/>
    <property type="match status" value="1"/>
</dbReference>
<sequence length="1106" mass="125427">MENVDRDIFIRHVHPEDADIRLNAYKQAQLTGKLSYAARFIWNDGSIHWVEALGSYRYNKAGEAVTFSGTVSDITEERLKNAEMQVIQSRLQSIFQHVSLGIALTDLEGRYTLVNPAYTRIVGYTEDELYELNMQAVSYAGDWERKKAMLSLLFDAQRSEFEIEKRYIHKDGHPVWARNNVSLLYDEAGKPANIIIISEDITPQIEWKQEQQKLRKLVDNSVDMMAILGLNGKNTYINKAGMDMLGFEDQEQVLNTPIADLHTPEDYEKVSREVIPVIMKEGRWSGTIMIRNLVTGERIPVYNNTTRIDHPLTGVPMAIGAVMRDLRPELKAQKEQQKLIALLEKSSDFVSLSDLEGNVNYVNEAGRRMLGIESQEELEVHNSNYLPASEIERLKNEVNKGLFENGRWMGEILYRHFKTGEEIPVYGHTMLVYDEITGAPFGRATISRDLRQEKAFNKALKESEQRFRSMVEQAPVAIGVLRGEQMIVETANDALLGLWGRDRSVMNLPLAEALPELRDQPFLALIEQVYTTGLAHYGFETPANLGPEGALITKYFNFIYAPFREAGKITGVQILASEVTGQVKIKKELEASEERFRNFVTNAPTPIGVYIGREMRIQTVNEAILKTWDRDASVVGKTFREALPELEGLHFHQLLDDVYTTGVPYTANEAKVDLFVHGSLKTHYFNFTYKPLFDGNGDVYGVINTATDVTDLVLARKQLTEAEERLRLAVESAEIATWNINLQTGEVNFSARAREWYGFTGANINMHDGFKAIHEEDRERAIAAMEKALTFESGGNYEDEYRVISLQTGEVRIVRPSAKVIFGEQQEPLMLTGVVRDITRQKMQAQEMEDRVQQRTRELQLANIQLKQTNEELEQYAYVASHDLQEPLRKIRMFSSMLKDNKELSGLVTIQTYIDKISASAARMSLLIKDLLDFSRVSAKEELFTTVQLDYVLANVIHDFELLIEQKQAIITSEPLPTIAAIPLQMNQLFYNLMGNALKFTPPGKAPEIGISCRQADDALLTAHHKSTGKTWHLITVTDNGIGFDDFLKEKIFTIFQRLNTREQYEGTGIGLALCRKIVLSHGGDIWAESESGKGASFYLLLPEKQ</sequence>
<evidence type="ECO:0000256" key="1">
    <source>
        <dbReference type="ARBA" id="ARBA00000085"/>
    </source>
</evidence>
<accession>A0ABY6J486</accession>
<dbReference type="InterPro" id="IPR005467">
    <property type="entry name" value="His_kinase_dom"/>
</dbReference>
<organism evidence="10 11">
    <name type="scientific">Chitinophaga horti</name>
    <dbReference type="NCBI Taxonomy" id="2920382"/>
    <lineage>
        <taxon>Bacteria</taxon>
        <taxon>Pseudomonadati</taxon>
        <taxon>Bacteroidota</taxon>
        <taxon>Chitinophagia</taxon>
        <taxon>Chitinophagales</taxon>
        <taxon>Chitinophagaceae</taxon>
        <taxon>Chitinophaga</taxon>
    </lineage>
</organism>
<dbReference type="Proteomes" id="UP001162741">
    <property type="component" value="Chromosome"/>
</dbReference>
<dbReference type="EC" id="2.7.13.3" evidence="2"/>
<evidence type="ECO:0000259" key="7">
    <source>
        <dbReference type="PROSITE" id="PS50109"/>
    </source>
</evidence>
<dbReference type="Pfam" id="PF08447">
    <property type="entry name" value="PAS_3"/>
    <property type="match status" value="3"/>
</dbReference>
<dbReference type="Gene3D" id="1.10.287.130">
    <property type="match status" value="1"/>
</dbReference>
<feature type="domain" description="PAS" evidence="8">
    <location>
        <begin position="87"/>
        <end position="129"/>
    </location>
</feature>
<dbReference type="InterPro" id="IPR052162">
    <property type="entry name" value="Sensor_kinase/Photoreceptor"/>
</dbReference>
<dbReference type="InterPro" id="IPR000014">
    <property type="entry name" value="PAS"/>
</dbReference>
<dbReference type="InterPro" id="IPR004358">
    <property type="entry name" value="Sig_transdc_His_kin-like_C"/>
</dbReference>
<dbReference type="InterPro" id="IPR035965">
    <property type="entry name" value="PAS-like_dom_sf"/>
</dbReference>
<feature type="coiled-coil region" evidence="6">
    <location>
        <begin position="838"/>
        <end position="872"/>
    </location>
</feature>
<dbReference type="Gene3D" id="3.30.565.10">
    <property type="entry name" value="Histidine kinase-like ATPase, C-terminal domain"/>
    <property type="match status" value="1"/>
</dbReference>
<dbReference type="Pfam" id="PF02518">
    <property type="entry name" value="HATPase_c"/>
    <property type="match status" value="1"/>
</dbReference>
<evidence type="ECO:0000313" key="10">
    <source>
        <dbReference type="EMBL" id="UYQ94315.1"/>
    </source>
</evidence>
<dbReference type="PROSITE" id="PS50109">
    <property type="entry name" value="HIS_KIN"/>
    <property type="match status" value="1"/>
</dbReference>
<dbReference type="SMART" id="SM00086">
    <property type="entry name" value="PAC"/>
    <property type="match status" value="3"/>
</dbReference>
<evidence type="ECO:0000259" key="9">
    <source>
        <dbReference type="PROSITE" id="PS50113"/>
    </source>
</evidence>
<feature type="domain" description="PAC" evidence="9">
    <location>
        <begin position="161"/>
        <end position="213"/>
    </location>
</feature>
<name>A0ABY6J486_9BACT</name>
<evidence type="ECO:0000256" key="2">
    <source>
        <dbReference type="ARBA" id="ARBA00012438"/>
    </source>
</evidence>
<comment type="catalytic activity">
    <reaction evidence="1">
        <text>ATP + protein L-histidine = ADP + protein N-phospho-L-histidine.</text>
        <dbReference type="EC" id="2.7.13.3"/>
    </reaction>
</comment>
<gene>
    <name evidence="10" type="ORF">MKQ68_04315</name>
</gene>
<feature type="domain" description="PAC" evidence="9">
    <location>
        <begin position="34"/>
        <end position="86"/>
    </location>
</feature>
<dbReference type="InterPro" id="IPR001610">
    <property type="entry name" value="PAC"/>
</dbReference>
<dbReference type="SUPFAM" id="SSF47384">
    <property type="entry name" value="Homodimeric domain of signal transducing histidine kinase"/>
    <property type="match status" value="1"/>
</dbReference>
<dbReference type="NCBIfam" id="TIGR00229">
    <property type="entry name" value="sensory_box"/>
    <property type="match status" value="4"/>
</dbReference>
<dbReference type="SUPFAM" id="SSF55874">
    <property type="entry name" value="ATPase domain of HSP90 chaperone/DNA topoisomerase II/histidine kinase"/>
    <property type="match status" value="1"/>
</dbReference>
<dbReference type="Gene3D" id="3.30.450.20">
    <property type="entry name" value="PAS domain"/>
    <property type="match status" value="7"/>
</dbReference>
<reference evidence="10" key="1">
    <citation type="submission" date="2022-10" db="EMBL/GenBank/DDBJ databases">
        <title>Chitinophaga sp. nov., isolated from soil.</title>
        <authorList>
            <person name="Jeon C.O."/>
        </authorList>
    </citation>
    <scope>NUCLEOTIDE SEQUENCE</scope>
    <source>
        <strain evidence="10">R8</strain>
    </source>
</reference>
<feature type="domain" description="PAS" evidence="8">
    <location>
        <begin position="210"/>
        <end position="282"/>
    </location>
</feature>
<feature type="domain" description="PAS" evidence="8">
    <location>
        <begin position="335"/>
        <end position="376"/>
    </location>
</feature>
<proteinExistence type="predicted"/>